<proteinExistence type="predicted"/>
<feature type="region of interest" description="Disordered" evidence="1">
    <location>
        <begin position="11"/>
        <end position="35"/>
    </location>
</feature>
<gene>
    <name evidence="2" type="ORF">MONAX_5E008879</name>
</gene>
<feature type="region of interest" description="Disordered" evidence="1">
    <location>
        <begin position="62"/>
        <end position="83"/>
    </location>
</feature>
<dbReference type="AlphaFoldDB" id="A0A5E4CT71"/>
<protein>
    <submittedName>
        <fullName evidence="2">Uncharacterized protein</fullName>
    </submittedName>
</protein>
<evidence type="ECO:0000313" key="2">
    <source>
        <dbReference type="EMBL" id="VTJ84460.1"/>
    </source>
</evidence>
<sequence>MHLVLEVGPAPGLRGHGVPGSQQQEENGDVREQGSWALGAKSSRWQAVARGTVTLSFLSDQDIGSGWPEGQSSSVPGQSEGAPQDPGWLLPCCVCCSMSGSCLCPWPGFVHCGVFVLVSVASVCV</sequence>
<dbReference type="EMBL" id="CABDUW010001889">
    <property type="protein sequence ID" value="VTJ84460.1"/>
    <property type="molecule type" value="Genomic_DNA"/>
</dbReference>
<comment type="caution">
    <text evidence="2">The sequence shown here is derived from an EMBL/GenBank/DDBJ whole genome shotgun (WGS) entry which is preliminary data.</text>
</comment>
<accession>A0A5E4CT71</accession>
<reference evidence="2" key="1">
    <citation type="submission" date="2019-04" db="EMBL/GenBank/DDBJ databases">
        <authorList>
            <person name="Alioto T."/>
            <person name="Alioto T."/>
        </authorList>
    </citation>
    <scope>NUCLEOTIDE SEQUENCE [LARGE SCALE GENOMIC DNA]</scope>
</reference>
<organism evidence="2">
    <name type="scientific">Marmota monax</name>
    <name type="common">Woodchuck</name>
    <dbReference type="NCBI Taxonomy" id="9995"/>
    <lineage>
        <taxon>Eukaryota</taxon>
        <taxon>Metazoa</taxon>
        <taxon>Chordata</taxon>
        <taxon>Craniata</taxon>
        <taxon>Vertebrata</taxon>
        <taxon>Euteleostomi</taxon>
        <taxon>Mammalia</taxon>
        <taxon>Eutheria</taxon>
        <taxon>Euarchontoglires</taxon>
        <taxon>Glires</taxon>
        <taxon>Rodentia</taxon>
        <taxon>Sciuromorpha</taxon>
        <taxon>Sciuridae</taxon>
        <taxon>Xerinae</taxon>
        <taxon>Marmotini</taxon>
        <taxon>Marmota</taxon>
    </lineage>
</organism>
<evidence type="ECO:0000256" key="1">
    <source>
        <dbReference type="SAM" id="MobiDB-lite"/>
    </source>
</evidence>
<name>A0A5E4CT71_MARMO</name>